<accession>A0A6N7WMK0</accession>
<dbReference type="EMBL" id="VUMI01000043">
    <property type="protein sequence ID" value="MSS90658.1"/>
    <property type="molecule type" value="Genomic_DNA"/>
</dbReference>
<dbReference type="InterPro" id="IPR037883">
    <property type="entry name" value="Knr4/Smi1-like_sf"/>
</dbReference>
<proteinExistence type="predicted"/>
<gene>
    <name evidence="2" type="ORF">FYJ45_21070</name>
</gene>
<dbReference type="SUPFAM" id="SSF160631">
    <property type="entry name" value="SMI1/KNR4-like"/>
    <property type="match status" value="1"/>
</dbReference>
<dbReference type="InterPro" id="IPR018958">
    <property type="entry name" value="Knr4/Smi1-like_dom"/>
</dbReference>
<sequence>MQRCILPHGQAQAVNHPENYSLMQHRRQDYNVQEIIMEEKYHPVPDSPTEIPFHPVHVSYLKSMVTQAGARDPSHLIFGANRHKYKLNLPASLKQVRRFEEKHNLLLPEEYKFFLTQIGNGGAGPYYGLYSLEEAERYTEYLETTQTAAKEKDEEVLAPVFIDRRMTPEDWAVRMEELDNCSDDEYDSLMYKLCARNVFSGNPSGSQSYLLRIPVPEIRRRAF</sequence>
<organism evidence="2 3">
    <name type="scientific">Eisenbergiella porci</name>
    <dbReference type="NCBI Taxonomy" id="2652274"/>
    <lineage>
        <taxon>Bacteria</taxon>
        <taxon>Bacillati</taxon>
        <taxon>Bacillota</taxon>
        <taxon>Clostridia</taxon>
        <taxon>Lachnospirales</taxon>
        <taxon>Lachnospiraceae</taxon>
        <taxon>Eisenbergiella</taxon>
    </lineage>
</organism>
<evidence type="ECO:0000313" key="2">
    <source>
        <dbReference type="EMBL" id="MSS90658.1"/>
    </source>
</evidence>
<evidence type="ECO:0000259" key="1">
    <source>
        <dbReference type="Pfam" id="PF09346"/>
    </source>
</evidence>
<dbReference type="Proteomes" id="UP000436047">
    <property type="component" value="Unassembled WGS sequence"/>
</dbReference>
<dbReference type="Pfam" id="PF09346">
    <property type="entry name" value="SMI1_KNR4"/>
    <property type="match status" value="1"/>
</dbReference>
<protein>
    <submittedName>
        <fullName evidence="2">SMI1/KNR4 family protein</fullName>
    </submittedName>
</protein>
<name>A0A6N7WMK0_9FIRM</name>
<reference evidence="2 3" key="1">
    <citation type="submission" date="2019-08" db="EMBL/GenBank/DDBJ databases">
        <title>In-depth cultivation of the pig gut microbiome towards novel bacterial diversity and tailored functional studies.</title>
        <authorList>
            <person name="Wylensek D."/>
            <person name="Hitch T.C.A."/>
            <person name="Clavel T."/>
        </authorList>
    </citation>
    <scope>NUCLEOTIDE SEQUENCE [LARGE SCALE GENOMIC DNA]</scope>
    <source>
        <strain evidence="2 3">WCA-389-WT-23B</strain>
    </source>
</reference>
<evidence type="ECO:0000313" key="3">
    <source>
        <dbReference type="Proteomes" id="UP000436047"/>
    </source>
</evidence>
<feature type="domain" description="Knr4/Smi1-like" evidence="1">
    <location>
        <begin position="90"/>
        <end position="151"/>
    </location>
</feature>
<keyword evidence="3" id="KW-1185">Reference proteome</keyword>
<comment type="caution">
    <text evidence="2">The sequence shown here is derived from an EMBL/GenBank/DDBJ whole genome shotgun (WGS) entry which is preliminary data.</text>
</comment>
<dbReference type="Gene3D" id="3.40.1580.10">
    <property type="entry name" value="SMI1/KNR4-like"/>
    <property type="match status" value="1"/>
</dbReference>
<dbReference type="AlphaFoldDB" id="A0A6N7WMK0"/>